<dbReference type="InterPro" id="IPR008906">
    <property type="entry name" value="HATC_C_dom"/>
</dbReference>
<comment type="caution">
    <text evidence="2">The sequence shown here is derived from an EMBL/GenBank/DDBJ whole genome shotgun (WGS) entry which is preliminary data.</text>
</comment>
<gene>
    <name evidence="2" type="ORF">BpHYR1_040334</name>
</gene>
<dbReference type="GO" id="GO:0046983">
    <property type="term" value="F:protein dimerization activity"/>
    <property type="evidence" value="ECO:0007669"/>
    <property type="project" value="InterPro"/>
</dbReference>
<dbReference type="SUPFAM" id="SSF53098">
    <property type="entry name" value="Ribonuclease H-like"/>
    <property type="match status" value="1"/>
</dbReference>
<dbReference type="EMBL" id="REGN01006310">
    <property type="protein sequence ID" value="RNA10046.1"/>
    <property type="molecule type" value="Genomic_DNA"/>
</dbReference>
<dbReference type="InterPro" id="IPR012337">
    <property type="entry name" value="RNaseH-like_sf"/>
</dbReference>
<proteinExistence type="predicted"/>
<dbReference type="OrthoDB" id="10057873at2759"/>
<sequence>MLIEPDIQEHQSKKRKLEIELMSYLSLGLVDRLELVRDIYSIQASSAPIEKYFSGSTFLMRPHRSRFTYKNLTNIMFLKLFKNI</sequence>
<evidence type="ECO:0000259" key="1">
    <source>
        <dbReference type="Pfam" id="PF05699"/>
    </source>
</evidence>
<dbReference type="Pfam" id="PF05699">
    <property type="entry name" value="Dimer_Tnp_hAT"/>
    <property type="match status" value="1"/>
</dbReference>
<reference evidence="2 3" key="1">
    <citation type="journal article" date="2018" name="Sci. Rep.">
        <title>Genomic signatures of local adaptation to the degree of environmental predictability in rotifers.</title>
        <authorList>
            <person name="Franch-Gras L."/>
            <person name="Hahn C."/>
            <person name="Garcia-Roger E.M."/>
            <person name="Carmona M.J."/>
            <person name="Serra M."/>
            <person name="Gomez A."/>
        </authorList>
    </citation>
    <scope>NUCLEOTIDE SEQUENCE [LARGE SCALE GENOMIC DNA]</scope>
    <source>
        <strain evidence="2">HYR1</strain>
    </source>
</reference>
<protein>
    <recommendedName>
        <fullName evidence="1">HAT C-terminal dimerisation domain-containing protein</fullName>
    </recommendedName>
</protein>
<feature type="domain" description="HAT C-terminal dimerisation" evidence="1">
    <location>
        <begin position="34"/>
        <end position="79"/>
    </location>
</feature>
<organism evidence="2 3">
    <name type="scientific">Brachionus plicatilis</name>
    <name type="common">Marine rotifer</name>
    <name type="synonym">Brachionus muelleri</name>
    <dbReference type="NCBI Taxonomy" id="10195"/>
    <lineage>
        <taxon>Eukaryota</taxon>
        <taxon>Metazoa</taxon>
        <taxon>Spiralia</taxon>
        <taxon>Gnathifera</taxon>
        <taxon>Rotifera</taxon>
        <taxon>Eurotatoria</taxon>
        <taxon>Monogononta</taxon>
        <taxon>Pseudotrocha</taxon>
        <taxon>Ploima</taxon>
        <taxon>Brachionidae</taxon>
        <taxon>Brachionus</taxon>
    </lineage>
</organism>
<accession>A0A3M7QF32</accession>
<dbReference type="Proteomes" id="UP000276133">
    <property type="component" value="Unassembled WGS sequence"/>
</dbReference>
<evidence type="ECO:0000313" key="2">
    <source>
        <dbReference type="EMBL" id="RNA10046.1"/>
    </source>
</evidence>
<dbReference type="AlphaFoldDB" id="A0A3M7QF32"/>
<evidence type="ECO:0000313" key="3">
    <source>
        <dbReference type="Proteomes" id="UP000276133"/>
    </source>
</evidence>
<name>A0A3M7QF32_BRAPC</name>
<keyword evidence="3" id="KW-1185">Reference proteome</keyword>